<accession>A0A6C0E2T9</accession>
<protein>
    <submittedName>
        <fullName evidence="1">Uncharacterized protein</fullName>
    </submittedName>
</protein>
<dbReference type="AlphaFoldDB" id="A0A6C0E2T9"/>
<evidence type="ECO:0000313" key="1">
    <source>
        <dbReference type="EMBL" id="QHT22599.1"/>
    </source>
</evidence>
<organism evidence="1">
    <name type="scientific">viral metagenome</name>
    <dbReference type="NCBI Taxonomy" id="1070528"/>
    <lineage>
        <taxon>unclassified sequences</taxon>
        <taxon>metagenomes</taxon>
        <taxon>organismal metagenomes</taxon>
    </lineage>
</organism>
<name>A0A6C0E2T9_9ZZZZ</name>
<reference evidence="1" key="1">
    <citation type="journal article" date="2020" name="Nature">
        <title>Giant virus diversity and host interactions through global metagenomics.</title>
        <authorList>
            <person name="Schulz F."/>
            <person name="Roux S."/>
            <person name="Paez-Espino D."/>
            <person name="Jungbluth S."/>
            <person name="Walsh D.A."/>
            <person name="Denef V.J."/>
            <person name="McMahon K.D."/>
            <person name="Konstantinidis K.T."/>
            <person name="Eloe-Fadrosh E.A."/>
            <person name="Kyrpides N.C."/>
            <person name="Woyke T."/>
        </authorList>
    </citation>
    <scope>NUCLEOTIDE SEQUENCE</scope>
    <source>
        <strain evidence="1">GVMAG-M-3300023179-111</strain>
    </source>
</reference>
<proteinExistence type="predicted"/>
<dbReference type="EMBL" id="MN739713">
    <property type="protein sequence ID" value="QHT22599.1"/>
    <property type="molecule type" value="Genomic_DNA"/>
</dbReference>
<sequence>MYVVVKYENKSVLQPLDIVFKSDDLNIAKKKAYTLARDIYGSYVEDYKNISNSNITRNFWNVKTLYDYSDWSINLDGTFDNIVFSVLEISE</sequence>